<accession>A0AA85IU17</accession>
<organism evidence="2 3">
    <name type="scientific">Trichobilharzia regenti</name>
    <name type="common">Nasal bird schistosome</name>
    <dbReference type="NCBI Taxonomy" id="157069"/>
    <lineage>
        <taxon>Eukaryota</taxon>
        <taxon>Metazoa</taxon>
        <taxon>Spiralia</taxon>
        <taxon>Lophotrochozoa</taxon>
        <taxon>Platyhelminthes</taxon>
        <taxon>Trematoda</taxon>
        <taxon>Digenea</taxon>
        <taxon>Strigeidida</taxon>
        <taxon>Schistosomatoidea</taxon>
        <taxon>Schistosomatidae</taxon>
        <taxon>Trichobilharzia</taxon>
    </lineage>
</organism>
<dbReference type="Proteomes" id="UP000050795">
    <property type="component" value="Unassembled WGS sequence"/>
</dbReference>
<keyword evidence="2" id="KW-1185">Reference proteome</keyword>
<proteinExistence type="predicted"/>
<dbReference type="Pfam" id="PF15880">
    <property type="entry name" value="NDUFV3"/>
    <property type="match status" value="1"/>
</dbReference>
<dbReference type="WBParaSite" id="TREG1_109650.1">
    <property type="protein sequence ID" value="TREG1_109650.1"/>
    <property type="gene ID" value="TREG1_109650"/>
</dbReference>
<reference evidence="2" key="1">
    <citation type="submission" date="2022-06" db="EMBL/GenBank/DDBJ databases">
        <authorList>
            <person name="Berger JAMES D."/>
            <person name="Berger JAMES D."/>
        </authorList>
    </citation>
    <scope>NUCLEOTIDE SEQUENCE [LARGE SCALE GENOMIC DNA]</scope>
</reference>
<evidence type="ECO:0000313" key="2">
    <source>
        <dbReference type="Proteomes" id="UP000050795"/>
    </source>
</evidence>
<feature type="region of interest" description="Disordered" evidence="1">
    <location>
        <begin position="28"/>
        <end position="47"/>
    </location>
</feature>
<dbReference type="GO" id="GO:0045271">
    <property type="term" value="C:respiratory chain complex I"/>
    <property type="evidence" value="ECO:0007669"/>
    <property type="project" value="InterPro"/>
</dbReference>
<sequence length="103" mass="11718">MNRVQLFNVLNRQCITGHALRATYTTKSTTTTPTATTPPTKSTTTTDTKIEKSVKCTKADSKLSSTEAAVTYKVPEYYKHQTFCYYDSELILREFRLPQPNPF</sequence>
<reference evidence="3" key="2">
    <citation type="submission" date="2023-11" db="UniProtKB">
        <authorList>
            <consortium name="WormBaseParasite"/>
        </authorList>
    </citation>
    <scope>IDENTIFICATION</scope>
</reference>
<evidence type="ECO:0000256" key="1">
    <source>
        <dbReference type="SAM" id="MobiDB-lite"/>
    </source>
</evidence>
<protein>
    <recommendedName>
        <fullName evidence="4">NADH dehydrogenase [ubiquinone] flavoprotein 3, mitochondrial</fullName>
    </recommendedName>
</protein>
<evidence type="ECO:0008006" key="4">
    <source>
        <dbReference type="Google" id="ProtNLM"/>
    </source>
</evidence>
<dbReference type="InterPro" id="IPR026193">
    <property type="entry name" value="NDUFV3"/>
</dbReference>
<dbReference type="AlphaFoldDB" id="A0AA85IU17"/>
<name>A0AA85IU17_TRIRE</name>
<dbReference type="GO" id="GO:0005739">
    <property type="term" value="C:mitochondrion"/>
    <property type="evidence" value="ECO:0007669"/>
    <property type="project" value="InterPro"/>
</dbReference>
<evidence type="ECO:0000313" key="3">
    <source>
        <dbReference type="WBParaSite" id="TREG1_109650.1"/>
    </source>
</evidence>